<proteinExistence type="predicted"/>
<dbReference type="InterPro" id="IPR043128">
    <property type="entry name" value="Rev_trsase/Diguanyl_cyclase"/>
</dbReference>
<dbReference type="AlphaFoldDB" id="A0A699IRU0"/>
<dbReference type="SUPFAM" id="SSF56672">
    <property type="entry name" value="DNA/RNA polymerases"/>
    <property type="match status" value="1"/>
</dbReference>
<dbReference type="EMBL" id="BKCJ010326221">
    <property type="protein sequence ID" value="GEZ80706.1"/>
    <property type="molecule type" value="Genomic_DNA"/>
</dbReference>
<dbReference type="Pfam" id="PF00078">
    <property type="entry name" value="RVT_1"/>
    <property type="match status" value="1"/>
</dbReference>
<dbReference type="InterPro" id="IPR000477">
    <property type="entry name" value="RT_dom"/>
</dbReference>
<evidence type="ECO:0000313" key="2">
    <source>
        <dbReference type="EMBL" id="GEZ80706.1"/>
    </source>
</evidence>
<dbReference type="PANTHER" id="PTHR47510:SF3">
    <property type="entry name" value="ENDO_EXONUCLEASE_PHOSPHATASE DOMAIN-CONTAINING PROTEIN"/>
    <property type="match status" value="1"/>
</dbReference>
<dbReference type="InterPro" id="IPR043502">
    <property type="entry name" value="DNA/RNA_pol_sf"/>
</dbReference>
<accession>A0A699IRU0</accession>
<dbReference type="Gene3D" id="3.30.70.270">
    <property type="match status" value="1"/>
</dbReference>
<protein>
    <submittedName>
        <fullName evidence="2">Retrovirus-related Pol polyprotein LINE-1</fullName>
    </submittedName>
</protein>
<name>A0A699IRU0_TANCI</name>
<comment type="caution">
    <text evidence="2">The sequence shown here is derived from an EMBL/GenBank/DDBJ whole genome shotgun (WGS) entry which is preliminary data.</text>
</comment>
<gene>
    <name evidence="2" type="ORF">Tci_552679</name>
</gene>
<dbReference type="PROSITE" id="PS50878">
    <property type="entry name" value="RT_POL"/>
    <property type="match status" value="1"/>
</dbReference>
<sequence length="346" mass="39464">MGCPPESLLIAHQGSKQIGIFALVNILLKRLVSQKVPSSPWHFQDSIGEFRYRVAEGVSTQVEALAACDADSMWNTLSSIIKDAAKDTLGVAVETPKTHMARRESWWLCEEVQATQAKEKAYEYLYKKLDSKEGANNIFKITKARERRRRDLGDICFIKDKEGRTITDEAKIKKRWKEYFLSLFNMREPKGHKDGVGPNREPHTECYYLKISQAEVRTTFLKMGRNKAVGPDQIPIKSWKSQGDEGAFWLTSLFSKIFTSAKMPEECTEFFPVDVRFHQGSTISPYLFALILDGLSRGIQEDIPWCLIFADDIVLVSELAKDLNTRLENCRNVLEDNGLRVSQEKT</sequence>
<feature type="domain" description="Reverse transcriptase" evidence="1">
    <location>
        <begin position="128"/>
        <end position="346"/>
    </location>
</feature>
<reference evidence="2" key="1">
    <citation type="journal article" date="2019" name="Sci. Rep.">
        <title>Draft genome of Tanacetum cinerariifolium, the natural source of mosquito coil.</title>
        <authorList>
            <person name="Yamashiro T."/>
            <person name="Shiraishi A."/>
            <person name="Satake H."/>
            <person name="Nakayama K."/>
        </authorList>
    </citation>
    <scope>NUCLEOTIDE SEQUENCE</scope>
</reference>
<evidence type="ECO:0000259" key="1">
    <source>
        <dbReference type="PROSITE" id="PS50878"/>
    </source>
</evidence>
<organism evidence="2">
    <name type="scientific">Tanacetum cinerariifolium</name>
    <name type="common">Dalmatian daisy</name>
    <name type="synonym">Chrysanthemum cinerariifolium</name>
    <dbReference type="NCBI Taxonomy" id="118510"/>
    <lineage>
        <taxon>Eukaryota</taxon>
        <taxon>Viridiplantae</taxon>
        <taxon>Streptophyta</taxon>
        <taxon>Embryophyta</taxon>
        <taxon>Tracheophyta</taxon>
        <taxon>Spermatophyta</taxon>
        <taxon>Magnoliopsida</taxon>
        <taxon>eudicotyledons</taxon>
        <taxon>Gunneridae</taxon>
        <taxon>Pentapetalae</taxon>
        <taxon>asterids</taxon>
        <taxon>campanulids</taxon>
        <taxon>Asterales</taxon>
        <taxon>Asteraceae</taxon>
        <taxon>Asteroideae</taxon>
        <taxon>Anthemideae</taxon>
        <taxon>Anthemidinae</taxon>
        <taxon>Tanacetum</taxon>
    </lineage>
</organism>
<dbReference type="PANTHER" id="PTHR47510">
    <property type="entry name" value="REVERSE TRANSCRIPTASE DOMAIN-CONTAINING PROTEIN"/>
    <property type="match status" value="1"/>
</dbReference>